<dbReference type="AlphaFoldDB" id="A0A1X2GNC0"/>
<dbReference type="Proteomes" id="UP000242146">
    <property type="component" value="Unassembled WGS sequence"/>
</dbReference>
<accession>A0A1X2GNC0</accession>
<comment type="caution">
    <text evidence="1">The sequence shown here is derived from an EMBL/GenBank/DDBJ whole genome shotgun (WGS) entry which is preliminary data.</text>
</comment>
<gene>
    <name evidence="1" type="ORF">DM01DRAFT_330877</name>
</gene>
<protein>
    <submittedName>
        <fullName evidence="1">Uncharacterized protein</fullName>
    </submittedName>
</protein>
<name>A0A1X2GNC0_9FUNG</name>
<organism evidence="1 2">
    <name type="scientific">Hesseltinella vesiculosa</name>
    <dbReference type="NCBI Taxonomy" id="101127"/>
    <lineage>
        <taxon>Eukaryota</taxon>
        <taxon>Fungi</taxon>
        <taxon>Fungi incertae sedis</taxon>
        <taxon>Mucoromycota</taxon>
        <taxon>Mucoromycotina</taxon>
        <taxon>Mucoromycetes</taxon>
        <taxon>Mucorales</taxon>
        <taxon>Cunninghamellaceae</taxon>
        <taxon>Hesseltinella</taxon>
    </lineage>
</organism>
<sequence>MLKLSPSALRITGNWVFENQKARMTSDVLQHCIVENVQKLTKDPWSKMLPHLGQCSNSIIRSFKRHYCKKLMKHVLRAAESPLSKNMKEREEMTSTEGMTQSTDATIARLRNARIPKGIMDDIASASEIDLLYLVHSSQMEIILPSKFPVQKRQILA</sequence>
<dbReference type="EMBL" id="MCGT01000008">
    <property type="protein sequence ID" value="ORX57630.1"/>
    <property type="molecule type" value="Genomic_DNA"/>
</dbReference>
<proteinExistence type="predicted"/>
<keyword evidence="2" id="KW-1185">Reference proteome</keyword>
<evidence type="ECO:0000313" key="2">
    <source>
        <dbReference type="Proteomes" id="UP000242146"/>
    </source>
</evidence>
<reference evidence="1 2" key="1">
    <citation type="submission" date="2016-07" db="EMBL/GenBank/DDBJ databases">
        <title>Pervasive Adenine N6-methylation of Active Genes in Fungi.</title>
        <authorList>
            <consortium name="DOE Joint Genome Institute"/>
            <person name="Mondo S.J."/>
            <person name="Dannebaum R.O."/>
            <person name="Kuo R.C."/>
            <person name="Labutti K."/>
            <person name="Haridas S."/>
            <person name="Kuo A."/>
            <person name="Salamov A."/>
            <person name="Ahrendt S.R."/>
            <person name="Lipzen A."/>
            <person name="Sullivan W."/>
            <person name="Andreopoulos W.B."/>
            <person name="Clum A."/>
            <person name="Lindquist E."/>
            <person name="Daum C."/>
            <person name="Ramamoorthy G.K."/>
            <person name="Gryganskyi A."/>
            <person name="Culley D."/>
            <person name="Magnuson J.K."/>
            <person name="James T.Y."/>
            <person name="O'Malley M.A."/>
            <person name="Stajich J.E."/>
            <person name="Spatafora J.W."/>
            <person name="Visel A."/>
            <person name="Grigoriev I.V."/>
        </authorList>
    </citation>
    <scope>NUCLEOTIDE SEQUENCE [LARGE SCALE GENOMIC DNA]</scope>
    <source>
        <strain evidence="1 2">NRRL 3301</strain>
    </source>
</reference>
<evidence type="ECO:0000313" key="1">
    <source>
        <dbReference type="EMBL" id="ORX57630.1"/>
    </source>
</evidence>